<dbReference type="EMBL" id="CM018034">
    <property type="protein sequence ID" value="KAA8544534.1"/>
    <property type="molecule type" value="Genomic_DNA"/>
</dbReference>
<keyword evidence="3" id="KW-1185">Reference proteome</keyword>
<protein>
    <submittedName>
        <fullName evidence="2">Uncharacterized protein</fullName>
    </submittedName>
</protein>
<evidence type="ECO:0000313" key="3">
    <source>
        <dbReference type="Proteomes" id="UP000325577"/>
    </source>
</evidence>
<feature type="compositionally biased region" description="Acidic residues" evidence="1">
    <location>
        <begin position="22"/>
        <end position="38"/>
    </location>
</feature>
<gene>
    <name evidence="2" type="ORF">F0562_022546</name>
</gene>
<evidence type="ECO:0000313" key="2">
    <source>
        <dbReference type="EMBL" id="KAA8544534.1"/>
    </source>
</evidence>
<proteinExistence type="predicted"/>
<evidence type="ECO:0000256" key="1">
    <source>
        <dbReference type="SAM" id="MobiDB-lite"/>
    </source>
</evidence>
<accession>A0A5J5BPH7</accession>
<name>A0A5J5BPH7_9ASTE</name>
<reference evidence="2 3" key="1">
    <citation type="submission" date="2019-09" db="EMBL/GenBank/DDBJ databases">
        <title>A chromosome-level genome assembly of the Chinese tupelo Nyssa sinensis.</title>
        <authorList>
            <person name="Yang X."/>
            <person name="Kang M."/>
            <person name="Yang Y."/>
            <person name="Xiong H."/>
            <person name="Wang M."/>
            <person name="Zhang Z."/>
            <person name="Wang Z."/>
            <person name="Wu H."/>
            <person name="Ma T."/>
            <person name="Liu J."/>
            <person name="Xi Z."/>
        </authorList>
    </citation>
    <scope>NUCLEOTIDE SEQUENCE [LARGE SCALE GENOMIC DNA]</scope>
    <source>
        <strain evidence="2">J267</strain>
        <tissue evidence="2">Leaf</tissue>
    </source>
</reference>
<sequence>MPPRNSRVESSRVRQAIVTLSSDDDCGGGDEEDSDSDNGNDNTSRHDGASGGNFVCSQRENRDRQSPSGFVLTEEQESGPAYAPARHSTTDWM</sequence>
<dbReference type="Proteomes" id="UP000325577">
    <property type="component" value="Linkage Group LG11"/>
</dbReference>
<feature type="compositionally biased region" description="Basic and acidic residues" evidence="1">
    <location>
        <begin position="1"/>
        <end position="12"/>
    </location>
</feature>
<dbReference type="AlphaFoldDB" id="A0A5J5BPH7"/>
<organism evidence="2 3">
    <name type="scientific">Nyssa sinensis</name>
    <dbReference type="NCBI Taxonomy" id="561372"/>
    <lineage>
        <taxon>Eukaryota</taxon>
        <taxon>Viridiplantae</taxon>
        <taxon>Streptophyta</taxon>
        <taxon>Embryophyta</taxon>
        <taxon>Tracheophyta</taxon>
        <taxon>Spermatophyta</taxon>
        <taxon>Magnoliopsida</taxon>
        <taxon>eudicotyledons</taxon>
        <taxon>Gunneridae</taxon>
        <taxon>Pentapetalae</taxon>
        <taxon>asterids</taxon>
        <taxon>Cornales</taxon>
        <taxon>Nyssaceae</taxon>
        <taxon>Nyssa</taxon>
    </lineage>
</organism>
<feature type="region of interest" description="Disordered" evidence="1">
    <location>
        <begin position="1"/>
        <end position="93"/>
    </location>
</feature>